<accession>A0A1G9MBG4</accession>
<evidence type="ECO:0000313" key="2">
    <source>
        <dbReference type="Proteomes" id="UP000199068"/>
    </source>
</evidence>
<dbReference type="RefSeq" id="WP_092724860.1">
    <property type="nucleotide sequence ID" value="NZ_FNGW01000003.1"/>
</dbReference>
<evidence type="ECO:0008006" key="3">
    <source>
        <dbReference type="Google" id="ProtNLM"/>
    </source>
</evidence>
<evidence type="ECO:0000313" key="1">
    <source>
        <dbReference type="EMBL" id="SDL71549.1"/>
    </source>
</evidence>
<sequence>MKLCKLIACASLVTLLATGCSIDSKSGESLLSKSPESLLKDKPVYDENKEVLYKAIELKLPLNSSLILPSNASEVGKINEVDLDGDKKDELVVFEKKENLTERTNQVGFMILSKNNDGTYTEIDNRLELGDSIEYANFYDLNGDGNKEIILLIKNNKKTNMYIYNFANDEIQKTYILDPTWIDDREKYLDMTIKIGDMNNDNKPEILMIHHDSKTTKAYASLAKFDDSLELIGYTELENVKTLSNFYITIGTVSTEKINDKTIEKKGIFLDIPIVQDNNYATQILYIDEHNKLKKAFDDNNIPTVKPYYIPLEDINNDKVIDIPVILRGSGDVYTTKNSTTVNWSRWNSKEGADSGLVFTSQIYYNYQYNYRLYIPNDLAQSSYIEHEFSKDEALFKFYYYDKQNSEPKNLFTIAVVNKSLREDKKNSTASSGVILADNNEYSFILYQNDIEQLKKFKIDANTIKEYFSLIYDEN</sequence>
<keyword evidence="2" id="KW-1185">Reference proteome</keyword>
<proteinExistence type="predicted"/>
<dbReference type="InterPro" id="IPR028994">
    <property type="entry name" value="Integrin_alpha_N"/>
</dbReference>
<organism evidence="1 2">
    <name type="scientific">Romboutsia lituseburensis DSM 797</name>
    <dbReference type="NCBI Taxonomy" id="1121325"/>
    <lineage>
        <taxon>Bacteria</taxon>
        <taxon>Bacillati</taxon>
        <taxon>Bacillota</taxon>
        <taxon>Clostridia</taxon>
        <taxon>Peptostreptococcales</taxon>
        <taxon>Peptostreptococcaceae</taxon>
        <taxon>Romboutsia</taxon>
    </lineage>
</organism>
<dbReference type="AlphaFoldDB" id="A0A1G9MBG4"/>
<name>A0A1G9MBG4_9FIRM</name>
<dbReference type="PROSITE" id="PS51257">
    <property type="entry name" value="PROKAR_LIPOPROTEIN"/>
    <property type="match status" value="1"/>
</dbReference>
<dbReference type="Gene3D" id="2.130.10.130">
    <property type="entry name" value="Integrin alpha, N-terminal"/>
    <property type="match status" value="1"/>
</dbReference>
<dbReference type="STRING" id="1121325.SAMN04515677_103154"/>
<dbReference type="Proteomes" id="UP000199068">
    <property type="component" value="Unassembled WGS sequence"/>
</dbReference>
<reference evidence="1 2" key="1">
    <citation type="submission" date="2016-10" db="EMBL/GenBank/DDBJ databases">
        <authorList>
            <person name="de Groot N.N."/>
        </authorList>
    </citation>
    <scope>NUCLEOTIDE SEQUENCE [LARGE SCALE GENOMIC DNA]</scope>
    <source>
        <strain evidence="1 2">DSM 797</strain>
    </source>
</reference>
<dbReference type="EMBL" id="FNGW01000003">
    <property type="protein sequence ID" value="SDL71549.1"/>
    <property type="molecule type" value="Genomic_DNA"/>
</dbReference>
<protein>
    <recommendedName>
        <fullName evidence="3">Repeat domain-containing protein</fullName>
    </recommendedName>
</protein>
<gene>
    <name evidence="1" type="ORF">SAMN04515677_103154</name>
</gene>
<dbReference type="SUPFAM" id="SSF69318">
    <property type="entry name" value="Integrin alpha N-terminal domain"/>
    <property type="match status" value="1"/>
</dbReference>